<dbReference type="HOGENOM" id="CLU_1659614_0_0_10"/>
<proteinExistence type="predicted"/>
<dbReference type="eggNOG" id="ENOG5033FZR">
    <property type="taxonomic scope" value="Bacteria"/>
</dbReference>
<evidence type="ECO:0000313" key="1">
    <source>
        <dbReference type="EMBL" id="EHQ25666.1"/>
    </source>
</evidence>
<organism evidence="1 2">
    <name type="scientific">Mucilaginibacter paludis DSM 18603</name>
    <dbReference type="NCBI Taxonomy" id="714943"/>
    <lineage>
        <taxon>Bacteria</taxon>
        <taxon>Pseudomonadati</taxon>
        <taxon>Bacteroidota</taxon>
        <taxon>Sphingobacteriia</taxon>
        <taxon>Sphingobacteriales</taxon>
        <taxon>Sphingobacteriaceae</taxon>
        <taxon>Mucilaginibacter</taxon>
    </lineage>
</organism>
<gene>
    <name evidence="1" type="ORF">Mucpa_1508</name>
</gene>
<dbReference type="Proteomes" id="UP000002774">
    <property type="component" value="Chromosome"/>
</dbReference>
<accession>H1Y1W3</accession>
<dbReference type="RefSeq" id="WP_008505516.1">
    <property type="nucleotide sequence ID" value="NZ_CM001403.1"/>
</dbReference>
<protein>
    <submittedName>
        <fullName evidence="1">Uncharacterized protein</fullName>
    </submittedName>
</protein>
<keyword evidence="2" id="KW-1185">Reference proteome</keyword>
<dbReference type="AlphaFoldDB" id="H1Y1W3"/>
<dbReference type="STRING" id="714943.Mucpa_1508"/>
<reference evidence="1" key="1">
    <citation type="submission" date="2011-09" db="EMBL/GenBank/DDBJ databases">
        <title>The permanent draft genome of Mucilaginibacter paludis DSM 18603.</title>
        <authorList>
            <consortium name="US DOE Joint Genome Institute (JGI-PGF)"/>
            <person name="Lucas S."/>
            <person name="Han J."/>
            <person name="Lapidus A."/>
            <person name="Bruce D."/>
            <person name="Goodwin L."/>
            <person name="Pitluck S."/>
            <person name="Peters L."/>
            <person name="Kyrpides N."/>
            <person name="Mavromatis K."/>
            <person name="Ivanova N."/>
            <person name="Mikhailova N."/>
            <person name="Held B."/>
            <person name="Detter J.C."/>
            <person name="Tapia R."/>
            <person name="Han C."/>
            <person name="Land M."/>
            <person name="Hauser L."/>
            <person name="Markowitz V."/>
            <person name="Cheng J.-F."/>
            <person name="Hugenholtz P."/>
            <person name="Woyke T."/>
            <person name="Wu D."/>
            <person name="Tindall B."/>
            <person name="Brambilla E."/>
            <person name="Klenk H.-P."/>
            <person name="Eisen J.A."/>
        </authorList>
    </citation>
    <scope>NUCLEOTIDE SEQUENCE [LARGE SCALE GENOMIC DNA]</scope>
    <source>
        <strain evidence="1">DSM 18603</strain>
    </source>
</reference>
<name>H1Y1W3_9SPHI</name>
<sequence length="160" mass="17623">MSILITAANSAQAYQLKSILAPEADILLGDYLEIPDLLVKSGKMIRTPKPEGNAFIHEMLALCLDKGIHQLFALRRAELLPLAEARQLFAEFDITLYIPAREIITADVARGIDGRIVVIENGRLLAGHIEDYADDSALPGWGDIGVFKTNNQEYTLFTAD</sequence>
<dbReference type="Gene3D" id="3.40.50.20">
    <property type="match status" value="1"/>
</dbReference>
<dbReference type="OrthoDB" id="707775at2"/>
<evidence type="ECO:0000313" key="2">
    <source>
        <dbReference type="Proteomes" id="UP000002774"/>
    </source>
</evidence>
<dbReference type="EMBL" id="CM001403">
    <property type="protein sequence ID" value="EHQ25666.1"/>
    <property type="molecule type" value="Genomic_DNA"/>
</dbReference>